<dbReference type="Proteomes" id="UP000631114">
    <property type="component" value="Unassembled WGS sequence"/>
</dbReference>
<sequence>MKLPKRVILVWKRFLVFLLMEVFWPQFIIIFSNVLLENDVEKVLQKIGLKEEMNAFLLPLNGILILEKFGDLGFRKVNKRDWLSQILAFERQVGHDAVEF</sequence>
<comment type="caution">
    <text evidence="2">The sequence shown here is derived from an EMBL/GenBank/DDBJ whole genome shotgun (WGS) entry which is preliminary data.</text>
</comment>
<feature type="transmembrane region" description="Helical" evidence="1">
    <location>
        <begin position="14"/>
        <end position="36"/>
    </location>
</feature>
<keyword evidence="1" id="KW-0812">Transmembrane</keyword>
<keyword evidence="1" id="KW-1133">Transmembrane helix</keyword>
<evidence type="ECO:0000256" key="1">
    <source>
        <dbReference type="SAM" id="Phobius"/>
    </source>
</evidence>
<keyword evidence="1" id="KW-0472">Membrane</keyword>
<dbReference type="EMBL" id="JADFTS010000005">
    <property type="protein sequence ID" value="KAF9604483.1"/>
    <property type="molecule type" value="Genomic_DNA"/>
</dbReference>
<evidence type="ECO:0000313" key="2">
    <source>
        <dbReference type="EMBL" id="KAF9604483.1"/>
    </source>
</evidence>
<gene>
    <name evidence="2" type="ORF">IFM89_006805</name>
</gene>
<keyword evidence="3" id="KW-1185">Reference proteome</keyword>
<protein>
    <submittedName>
        <fullName evidence="2">Uncharacterized protein</fullName>
    </submittedName>
</protein>
<reference evidence="2 3" key="1">
    <citation type="submission" date="2020-10" db="EMBL/GenBank/DDBJ databases">
        <title>The Coptis chinensis genome and diversification of protoberbering-type alkaloids.</title>
        <authorList>
            <person name="Wang B."/>
            <person name="Shu S."/>
            <person name="Song C."/>
            <person name="Liu Y."/>
        </authorList>
    </citation>
    <scope>NUCLEOTIDE SEQUENCE [LARGE SCALE GENOMIC DNA]</scope>
    <source>
        <strain evidence="2">HL-2020</strain>
        <tissue evidence="2">Leaf</tissue>
    </source>
</reference>
<name>A0A835HWC0_9MAGN</name>
<organism evidence="2 3">
    <name type="scientific">Coptis chinensis</name>
    <dbReference type="NCBI Taxonomy" id="261450"/>
    <lineage>
        <taxon>Eukaryota</taxon>
        <taxon>Viridiplantae</taxon>
        <taxon>Streptophyta</taxon>
        <taxon>Embryophyta</taxon>
        <taxon>Tracheophyta</taxon>
        <taxon>Spermatophyta</taxon>
        <taxon>Magnoliopsida</taxon>
        <taxon>Ranunculales</taxon>
        <taxon>Ranunculaceae</taxon>
        <taxon>Coptidoideae</taxon>
        <taxon>Coptis</taxon>
    </lineage>
</organism>
<dbReference type="AlphaFoldDB" id="A0A835HWC0"/>
<proteinExistence type="predicted"/>
<accession>A0A835HWC0</accession>
<evidence type="ECO:0000313" key="3">
    <source>
        <dbReference type="Proteomes" id="UP000631114"/>
    </source>
</evidence>